<proteinExistence type="predicted"/>
<evidence type="ECO:0000313" key="2">
    <source>
        <dbReference type="EMBL" id="KAK0641220.1"/>
    </source>
</evidence>
<accession>A0AA39XY78</accession>
<name>A0AA39XY78_9PEZI</name>
<gene>
    <name evidence="2" type="ORF">B0T16DRAFT_211492</name>
</gene>
<comment type="caution">
    <text evidence="2">The sequence shown here is derived from an EMBL/GenBank/DDBJ whole genome shotgun (WGS) entry which is preliminary data.</text>
</comment>
<evidence type="ECO:0000313" key="3">
    <source>
        <dbReference type="Proteomes" id="UP001174936"/>
    </source>
</evidence>
<evidence type="ECO:0000256" key="1">
    <source>
        <dbReference type="SAM" id="MobiDB-lite"/>
    </source>
</evidence>
<sequence length="167" mass="18693">MKIYCGEEAPAPELDINNAVINTGFPESFVNPKDLWWMNSPVVSLEGHEIRTIFTPRGRIRCTQAVVLSFTFPQLKLPVHHVRTLVLPDDHPDPEVTVIIGQPWIRQLDLEAEFQTLSAYVPTTFPTAGNALEYPNEPSRPWPHNVLSADPGQADPHYGLDASKSDE</sequence>
<dbReference type="EMBL" id="JAULSV010000006">
    <property type="protein sequence ID" value="KAK0641220.1"/>
    <property type="molecule type" value="Genomic_DNA"/>
</dbReference>
<feature type="region of interest" description="Disordered" evidence="1">
    <location>
        <begin position="136"/>
        <end position="167"/>
    </location>
</feature>
<dbReference type="AlphaFoldDB" id="A0AA39XY78"/>
<dbReference type="Proteomes" id="UP001174936">
    <property type="component" value="Unassembled WGS sequence"/>
</dbReference>
<reference evidence="2" key="1">
    <citation type="submission" date="2023-06" db="EMBL/GenBank/DDBJ databases">
        <title>Genome-scale phylogeny and comparative genomics of the fungal order Sordariales.</title>
        <authorList>
            <consortium name="Lawrence Berkeley National Laboratory"/>
            <person name="Hensen N."/>
            <person name="Bonometti L."/>
            <person name="Westerberg I."/>
            <person name="Brannstrom I.O."/>
            <person name="Guillou S."/>
            <person name="Cros-Aarteil S."/>
            <person name="Calhoun S."/>
            <person name="Haridas S."/>
            <person name="Kuo A."/>
            <person name="Mondo S."/>
            <person name="Pangilinan J."/>
            <person name="Riley R."/>
            <person name="Labutti K."/>
            <person name="Andreopoulos B."/>
            <person name="Lipzen A."/>
            <person name="Chen C."/>
            <person name="Yanf M."/>
            <person name="Daum C."/>
            <person name="Ng V."/>
            <person name="Clum A."/>
            <person name="Steindorff A."/>
            <person name="Ohm R."/>
            <person name="Martin F."/>
            <person name="Silar P."/>
            <person name="Natvig D."/>
            <person name="Lalanne C."/>
            <person name="Gautier V."/>
            <person name="Ament-Velasquez S.L."/>
            <person name="Kruys A."/>
            <person name="Hutchinson M.I."/>
            <person name="Powell A.J."/>
            <person name="Barry K."/>
            <person name="Miller A.N."/>
            <person name="Grigoriev I.V."/>
            <person name="Debuchy R."/>
            <person name="Gladieux P."/>
            <person name="Thoren M.H."/>
            <person name="Johannesson H."/>
        </authorList>
    </citation>
    <scope>NUCLEOTIDE SEQUENCE</scope>
    <source>
        <strain evidence="2">SMH2532-1</strain>
    </source>
</reference>
<protein>
    <submittedName>
        <fullName evidence="2">Uncharacterized protein</fullName>
    </submittedName>
</protein>
<keyword evidence="3" id="KW-1185">Reference proteome</keyword>
<organism evidence="2 3">
    <name type="scientific">Cercophora newfieldiana</name>
    <dbReference type="NCBI Taxonomy" id="92897"/>
    <lineage>
        <taxon>Eukaryota</taxon>
        <taxon>Fungi</taxon>
        <taxon>Dikarya</taxon>
        <taxon>Ascomycota</taxon>
        <taxon>Pezizomycotina</taxon>
        <taxon>Sordariomycetes</taxon>
        <taxon>Sordariomycetidae</taxon>
        <taxon>Sordariales</taxon>
        <taxon>Lasiosphaeriaceae</taxon>
        <taxon>Cercophora</taxon>
    </lineage>
</organism>